<dbReference type="GO" id="GO:0005743">
    <property type="term" value="C:mitochondrial inner membrane"/>
    <property type="evidence" value="ECO:0007669"/>
    <property type="project" value="TreeGrafter"/>
</dbReference>
<keyword evidence="1" id="KW-0813">Transport</keyword>
<keyword evidence="1 2" id="KW-0830">Ubiquinone</keyword>
<dbReference type="AlphaFoldDB" id="A0A2P2LJM4"/>
<keyword evidence="1" id="KW-0274">FAD</keyword>
<dbReference type="EC" id="1.5.5.1" evidence="1"/>
<dbReference type="GO" id="GO:0051539">
    <property type="term" value="F:4 iron, 4 sulfur cluster binding"/>
    <property type="evidence" value="ECO:0007669"/>
    <property type="project" value="UniProtKB-UniRule"/>
</dbReference>
<dbReference type="PANTHER" id="PTHR10617:SF107">
    <property type="entry name" value="ELECTRON TRANSFER FLAVOPROTEIN-UBIQUINONE OXIDOREDUCTASE, MITOCHONDRIAL"/>
    <property type="match status" value="1"/>
</dbReference>
<keyword evidence="1" id="KW-0479">Metal-binding</keyword>
<dbReference type="GO" id="GO:0004174">
    <property type="term" value="F:electron-transferring-flavoprotein dehydrogenase activity"/>
    <property type="evidence" value="ECO:0007669"/>
    <property type="project" value="UniProtKB-UniRule"/>
</dbReference>
<evidence type="ECO:0000313" key="2">
    <source>
        <dbReference type="EMBL" id="MBX18164.1"/>
    </source>
</evidence>
<reference evidence="2" key="1">
    <citation type="submission" date="2018-02" db="EMBL/GenBank/DDBJ databases">
        <title>Rhizophora mucronata_Transcriptome.</title>
        <authorList>
            <person name="Meera S.P."/>
            <person name="Sreeshan A."/>
            <person name="Augustine A."/>
        </authorList>
    </citation>
    <scope>NUCLEOTIDE SEQUENCE</scope>
    <source>
        <tissue evidence="2">Leaf</tissue>
    </source>
</reference>
<protein>
    <recommendedName>
        <fullName evidence="1">Electron transfer flavoprotein-ubiquinone oxidoreductase</fullName>
        <shortName evidence="1">ETF-QO</shortName>
        <ecNumber evidence="1">1.5.5.1</ecNumber>
    </recommendedName>
</protein>
<dbReference type="InterPro" id="IPR036188">
    <property type="entry name" value="FAD/NAD-bd_sf"/>
</dbReference>
<keyword evidence="1" id="KW-0285">Flavoprotein</keyword>
<proteinExistence type="predicted"/>
<dbReference type="SUPFAM" id="SSF51905">
    <property type="entry name" value="FAD/NAD(P)-binding domain"/>
    <property type="match status" value="1"/>
</dbReference>
<accession>A0A2P2LJM4</accession>
<dbReference type="GO" id="GO:0046872">
    <property type="term" value="F:metal ion binding"/>
    <property type="evidence" value="ECO:0007669"/>
    <property type="project" value="UniProtKB-KW"/>
</dbReference>
<comment type="cofactor">
    <cofactor evidence="1">
        <name>[4Fe-4S] cluster</name>
        <dbReference type="ChEBI" id="CHEBI:49883"/>
    </cofactor>
    <text evidence="1">Binds 1 [4Fe-4S] cluster.</text>
</comment>
<dbReference type="PANTHER" id="PTHR10617">
    <property type="entry name" value="ELECTRON TRANSFER FLAVOPROTEIN-UBIQUINONE OXIDOREDUCTASE"/>
    <property type="match status" value="1"/>
</dbReference>
<dbReference type="Gene3D" id="3.30.9.90">
    <property type="match status" value="1"/>
</dbReference>
<comment type="cofactor">
    <cofactor evidence="1">
        <name>FAD</name>
        <dbReference type="ChEBI" id="CHEBI:57692"/>
    </cofactor>
</comment>
<comment type="catalytic activity">
    <reaction evidence="1">
        <text>a ubiquinone + reduced [electron-transfer flavoprotein] = a ubiquinol + oxidized [electron-transfer flavoprotein] + H(+)</text>
        <dbReference type="Rhea" id="RHEA:24052"/>
        <dbReference type="Rhea" id="RHEA-COMP:9565"/>
        <dbReference type="Rhea" id="RHEA-COMP:9566"/>
        <dbReference type="Rhea" id="RHEA-COMP:10685"/>
        <dbReference type="Rhea" id="RHEA-COMP:10686"/>
        <dbReference type="ChEBI" id="CHEBI:15378"/>
        <dbReference type="ChEBI" id="CHEBI:16389"/>
        <dbReference type="ChEBI" id="CHEBI:17976"/>
        <dbReference type="ChEBI" id="CHEBI:57692"/>
        <dbReference type="ChEBI" id="CHEBI:58307"/>
        <dbReference type="EC" id="1.5.5.1"/>
    </reaction>
</comment>
<name>A0A2P2LJM4_RHIMU</name>
<evidence type="ECO:0000256" key="1">
    <source>
        <dbReference type="RuleBase" id="RU366068"/>
    </source>
</evidence>
<dbReference type="InterPro" id="IPR040156">
    <property type="entry name" value="ETF-QO"/>
</dbReference>
<keyword evidence="1" id="KW-0249">Electron transport</keyword>
<dbReference type="Pfam" id="PF13450">
    <property type="entry name" value="NAD_binding_8"/>
    <property type="match status" value="1"/>
</dbReference>
<dbReference type="Gene3D" id="3.50.50.60">
    <property type="entry name" value="FAD/NAD(P)-binding domain"/>
    <property type="match status" value="1"/>
</dbReference>
<keyword evidence="1" id="KW-0560">Oxidoreductase</keyword>
<dbReference type="EMBL" id="GGEC01037680">
    <property type="protein sequence ID" value="MBX18164.1"/>
    <property type="molecule type" value="Transcribed_RNA"/>
</dbReference>
<sequence>MHRFVAVPSAYRSRKIFSSISLYSHLSGSTNSSRNPCPYNPFESPPSHSSLLSRAQAPTGCFFSGHLNKSSSFLDSQLGFKQVFSSGYRPSSENLRNFGGNQVFLRSFSGEPERESVEYDVVIVGAGPAGLSAAIRLKQLCHEKGVDLSVCVVEKGPEVGAHILSGNVFEPRALDELFPQWKQEEAPISVPVSSEKFCLLTKGRTFELPCPFDNSGNYVIR</sequence>
<organism evidence="2">
    <name type="scientific">Rhizophora mucronata</name>
    <name type="common">Asiatic mangrove</name>
    <dbReference type="NCBI Taxonomy" id="61149"/>
    <lineage>
        <taxon>Eukaryota</taxon>
        <taxon>Viridiplantae</taxon>
        <taxon>Streptophyta</taxon>
        <taxon>Embryophyta</taxon>
        <taxon>Tracheophyta</taxon>
        <taxon>Spermatophyta</taxon>
        <taxon>Magnoliopsida</taxon>
        <taxon>eudicotyledons</taxon>
        <taxon>Gunneridae</taxon>
        <taxon>Pentapetalae</taxon>
        <taxon>rosids</taxon>
        <taxon>fabids</taxon>
        <taxon>Malpighiales</taxon>
        <taxon>Rhizophoraceae</taxon>
        <taxon>Rhizophora</taxon>
    </lineage>
</organism>
<comment type="function">
    <text evidence="1">Accepts electrons from ETF and reduces ubiquinone.</text>
</comment>
<keyword evidence="1" id="KW-0408">Iron</keyword>
<keyword evidence="1" id="KW-0411">Iron-sulfur</keyword>